<name>A0AAE6RCZ6_9PSED</name>
<dbReference type="EMBL" id="CP040324">
    <property type="protein sequence ID" value="QHB28422.1"/>
    <property type="molecule type" value="Genomic_DNA"/>
</dbReference>
<evidence type="ECO:0000313" key="1">
    <source>
        <dbReference type="EMBL" id="QHB28422.1"/>
    </source>
</evidence>
<evidence type="ECO:0000313" key="2">
    <source>
        <dbReference type="Proteomes" id="UP000464593"/>
    </source>
</evidence>
<gene>
    <name evidence="1" type="ORF">TCK1_3076</name>
</gene>
<protein>
    <submittedName>
        <fullName evidence="1">UDP-N-acetylglucosamine diphosphorylase/glucosamine-1-phosphate N-acetyltransferase</fullName>
    </submittedName>
</protein>
<proteinExistence type="predicted"/>
<organism evidence="1 2">
    <name type="scientific">Pseudomonas monteilii</name>
    <dbReference type="NCBI Taxonomy" id="76759"/>
    <lineage>
        <taxon>Bacteria</taxon>
        <taxon>Pseudomonadati</taxon>
        <taxon>Pseudomonadota</taxon>
        <taxon>Gammaproteobacteria</taxon>
        <taxon>Pseudomonadales</taxon>
        <taxon>Pseudomonadaceae</taxon>
        <taxon>Pseudomonas</taxon>
    </lineage>
</organism>
<dbReference type="AntiFam" id="ANF00077">
    <property type="entry name" value="Shadow ORF (opposite AtoC)"/>
</dbReference>
<dbReference type="Proteomes" id="UP000464593">
    <property type="component" value="Chromosome"/>
</dbReference>
<dbReference type="PROSITE" id="PS51257">
    <property type="entry name" value="PROKAR_LIPOPROTEIN"/>
    <property type="match status" value="1"/>
</dbReference>
<reference evidence="1 2" key="1">
    <citation type="submission" date="2019-05" db="EMBL/GenBank/DDBJ databases">
        <title>Complete genome sequence of Pseudomonas Pseudomonas resinovorans.</title>
        <authorList>
            <person name="Chen H.-P."/>
        </authorList>
    </citation>
    <scope>NUCLEOTIDE SEQUENCE [LARGE SCALE GENOMIC DNA]</scope>
    <source>
        <strain evidence="1 2">TCU-CK1</strain>
    </source>
</reference>
<accession>A0AAE6RCZ6</accession>
<dbReference type="AntiFam" id="ANF00203">
    <property type="entry name" value="Shadow ORF (opposite algB)"/>
</dbReference>
<sequence>MVVREIPSALAAALTVGGCDNVCLEGRCRGAANAGDLPFLQCPQQPALQGQQHVANFVEQQDTVPG</sequence>
<dbReference type="AlphaFoldDB" id="A0AAE6RCZ6"/>